<gene>
    <name evidence="6" type="ORF">AVDCRST_MAG27-3577</name>
</gene>
<keyword evidence="4 5" id="KW-0472">Membrane</keyword>
<feature type="transmembrane region" description="Helical" evidence="5">
    <location>
        <begin position="118"/>
        <end position="136"/>
    </location>
</feature>
<name>A0A6J4JGK1_9PROT</name>
<proteinExistence type="predicted"/>
<dbReference type="Pfam" id="PF07264">
    <property type="entry name" value="EI24"/>
    <property type="match status" value="1"/>
</dbReference>
<evidence type="ECO:0000256" key="5">
    <source>
        <dbReference type="SAM" id="Phobius"/>
    </source>
</evidence>
<feature type="transmembrane region" description="Helical" evidence="5">
    <location>
        <begin position="25"/>
        <end position="44"/>
    </location>
</feature>
<sequence length="221" mass="22754">MIAACLLALRQLADPAFLGPLAKSFGAALLAFLGLAALSAWAVAGVAGGSGWLAGVAGALGGLLVLALAVWLFVPVMLALSGLFLDPVSAAVERRFYPQLPPPEGAPLMAQLRFNLGFALKTGVVTLAALPLLAFAPPVGAVVLWLVSTIALGHGLFEGVAQRRMPVAGARTERRRREVPVLLIGAVLAALSLVPGLNLLVPVLGTAAMTHLLHRDSKRTT</sequence>
<protein>
    <recommendedName>
        <fullName evidence="7">Cysteine biosynthesis protein CysZ</fullName>
    </recommendedName>
</protein>
<evidence type="ECO:0000313" key="6">
    <source>
        <dbReference type="EMBL" id="CAA9278446.1"/>
    </source>
</evidence>
<keyword evidence="2 5" id="KW-0812">Transmembrane</keyword>
<evidence type="ECO:0000256" key="4">
    <source>
        <dbReference type="ARBA" id="ARBA00023136"/>
    </source>
</evidence>
<keyword evidence="3 5" id="KW-1133">Transmembrane helix</keyword>
<organism evidence="6">
    <name type="scientific">uncultured Craurococcus sp</name>
    <dbReference type="NCBI Taxonomy" id="1135998"/>
    <lineage>
        <taxon>Bacteria</taxon>
        <taxon>Pseudomonadati</taxon>
        <taxon>Pseudomonadota</taxon>
        <taxon>Alphaproteobacteria</taxon>
        <taxon>Acetobacterales</taxon>
        <taxon>Acetobacteraceae</taxon>
        <taxon>Craurococcus</taxon>
        <taxon>environmental samples</taxon>
    </lineage>
</organism>
<dbReference type="EMBL" id="CADCTD010000164">
    <property type="protein sequence ID" value="CAA9278446.1"/>
    <property type="molecule type" value="Genomic_DNA"/>
</dbReference>
<evidence type="ECO:0000256" key="2">
    <source>
        <dbReference type="ARBA" id="ARBA00022692"/>
    </source>
</evidence>
<evidence type="ECO:0000256" key="3">
    <source>
        <dbReference type="ARBA" id="ARBA00022989"/>
    </source>
</evidence>
<accession>A0A6J4JGK1</accession>
<evidence type="ECO:0008006" key="7">
    <source>
        <dbReference type="Google" id="ProtNLM"/>
    </source>
</evidence>
<feature type="transmembrane region" description="Helical" evidence="5">
    <location>
        <begin position="142"/>
        <end position="161"/>
    </location>
</feature>
<feature type="transmembrane region" description="Helical" evidence="5">
    <location>
        <begin position="181"/>
        <end position="204"/>
    </location>
</feature>
<evidence type="ECO:0000256" key="1">
    <source>
        <dbReference type="ARBA" id="ARBA00004141"/>
    </source>
</evidence>
<dbReference type="AlphaFoldDB" id="A0A6J4JGK1"/>
<reference evidence="6" key="1">
    <citation type="submission" date="2020-02" db="EMBL/GenBank/DDBJ databases">
        <authorList>
            <person name="Meier V. D."/>
        </authorList>
    </citation>
    <scope>NUCLEOTIDE SEQUENCE</scope>
    <source>
        <strain evidence="6">AVDCRST_MAG27</strain>
    </source>
</reference>
<comment type="subcellular location">
    <subcellularLocation>
        <location evidence="1">Membrane</location>
        <topology evidence="1">Multi-pass membrane protein</topology>
    </subcellularLocation>
</comment>
<dbReference type="InterPro" id="IPR059112">
    <property type="entry name" value="CysZ/EI24"/>
</dbReference>